<sequence length="162" mass="18816">MENLSSFGEEMSQKGLSYKTKVLEQIVLSKNSTLEKIFGPDVHDFYRLERLRYIKDTPYVLLTTYIPCSIAPRLFDTDFEQHSLYKTLSEQYGFEIKYAERDIEAVTVSEEDASLLEISSSSAIQLTRTVAYLSNDKPFEYSIARYRGDLSKFTVRVDYKKI</sequence>
<evidence type="ECO:0000259" key="1">
    <source>
        <dbReference type="SMART" id="SM00866"/>
    </source>
</evidence>
<reference evidence="2 3" key="1">
    <citation type="submission" date="2021-04" db="EMBL/GenBank/DDBJ databases">
        <title>Draft genome sequence of Paenibacillus cisolokensis, LC2-13A.</title>
        <authorList>
            <person name="Uke A."/>
            <person name="Chhe C."/>
            <person name="Baramee S."/>
            <person name="Kosugi A."/>
        </authorList>
    </citation>
    <scope>NUCLEOTIDE SEQUENCE [LARGE SCALE GENOMIC DNA]</scope>
    <source>
        <strain evidence="2 3">LC2-13A</strain>
    </source>
</reference>
<dbReference type="PANTHER" id="PTHR44846">
    <property type="entry name" value="MANNOSYL-D-GLYCERATE TRANSPORT/METABOLISM SYSTEM REPRESSOR MNGR-RELATED"/>
    <property type="match status" value="1"/>
</dbReference>
<name>A0ABQ4N273_9BACL</name>
<dbReference type="InterPro" id="IPR011663">
    <property type="entry name" value="UTRA"/>
</dbReference>
<protein>
    <recommendedName>
        <fullName evidence="1">UbiC transcription regulator-associated domain-containing protein</fullName>
    </recommendedName>
</protein>
<dbReference type="Gene3D" id="3.40.1410.10">
    <property type="entry name" value="Chorismate lyase-like"/>
    <property type="match status" value="1"/>
</dbReference>
<gene>
    <name evidence="2" type="ORF">PACILC2_06540</name>
</gene>
<dbReference type="InterPro" id="IPR028978">
    <property type="entry name" value="Chorismate_lyase_/UTRA_dom_sf"/>
</dbReference>
<dbReference type="RefSeq" id="WP_213527374.1">
    <property type="nucleotide sequence ID" value="NZ_BOVJ01000019.1"/>
</dbReference>
<evidence type="ECO:0000313" key="3">
    <source>
        <dbReference type="Proteomes" id="UP000680304"/>
    </source>
</evidence>
<dbReference type="Proteomes" id="UP000680304">
    <property type="component" value="Unassembled WGS sequence"/>
</dbReference>
<accession>A0ABQ4N273</accession>
<feature type="domain" description="UbiC transcription regulator-associated" evidence="1">
    <location>
        <begin position="13"/>
        <end position="152"/>
    </location>
</feature>
<comment type="caution">
    <text evidence="2">The sequence shown here is derived from an EMBL/GenBank/DDBJ whole genome shotgun (WGS) entry which is preliminary data.</text>
</comment>
<dbReference type="Pfam" id="PF07702">
    <property type="entry name" value="UTRA"/>
    <property type="match status" value="1"/>
</dbReference>
<dbReference type="EMBL" id="BOVJ01000019">
    <property type="protein sequence ID" value="GIQ62086.1"/>
    <property type="molecule type" value="Genomic_DNA"/>
</dbReference>
<keyword evidence="3" id="KW-1185">Reference proteome</keyword>
<dbReference type="InterPro" id="IPR050679">
    <property type="entry name" value="Bact_HTH_transcr_reg"/>
</dbReference>
<dbReference type="SUPFAM" id="SSF64288">
    <property type="entry name" value="Chorismate lyase-like"/>
    <property type="match status" value="1"/>
</dbReference>
<dbReference type="PANTHER" id="PTHR44846:SF1">
    <property type="entry name" value="MANNOSYL-D-GLYCERATE TRANSPORT_METABOLISM SYSTEM REPRESSOR MNGR-RELATED"/>
    <property type="match status" value="1"/>
</dbReference>
<dbReference type="SMART" id="SM00866">
    <property type="entry name" value="UTRA"/>
    <property type="match status" value="1"/>
</dbReference>
<proteinExistence type="predicted"/>
<evidence type="ECO:0000313" key="2">
    <source>
        <dbReference type="EMBL" id="GIQ62086.1"/>
    </source>
</evidence>
<organism evidence="2 3">
    <name type="scientific">Paenibacillus cisolokensis</name>
    <dbReference type="NCBI Taxonomy" id="1658519"/>
    <lineage>
        <taxon>Bacteria</taxon>
        <taxon>Bacillati</taxon>
        <taxon>Bacillota</taxon>
        <taxon>Bacilli</taxon>
        <taxon>Bacillales</taxon>
        <taxon>Paenibacillaceae</taxon>
        <taxon>Paenibacillus</taxon>
    </lineage>
</organism>